<organism evidence="2">
    <name type="scientific">Alexandrium catenella</name>
    <name type="common">Red tide dinoflagellate</name>
    <name type="synonym">Gonyaulax catenella</name>
    <dbReference type="NCBI Taxonomy" id="2925"/>
    <lineage>
        <taxon>Eukaryota</taxon>
        <taxon>Sar</taxon>
        <taxon>Alveolata</taxon>
        <taxon>Dinophyceae</taxon>
        <taxon>Gonyaulacales</taxon>
        <taxon>Pyrocystaceae</taxon>
        <taxon>Alexandrium</taxon>
    </lineage>
</organism>
<evidence type="ECO:0000313" key="2">
    <source>
        <dbReference type="EMBL" id="CAD9110673.1"/>
    </source>
</evidence>
<reference evidence="2" key="1">
    <citation type="submission" date="2021-01" db="EMBL/GenBank/DDBJ databases">
        <authorList>
            <person name="Corre E."/>
            <person name="Pelletier E."/>
            <person name="Niang G."/>
            <person name="Scheremetjew M."/>
            <person name="Finn R."/>
            <person name="Kale V."/>
            <person name="Holt S."/>
            <person name="Cochrane G."/>
            <person name="Meng A."/>
            <person name="Brown T."/>
            <person name="Cohen L."/>
        </authorList>
    </citation>
    <scope>NUCLEOTIDE SEQUENCE</scope>
    <source>
        <strain evidence="2">OF101</strain>
    </source>
</reference>
<evidence type="ECO:0008006" key="3">
    <source>
        <dbReference type="Google" id="ProtNLM"/>
    </source>
</evidence>
<feature type="region of interest" description="Disordered" evidence="1">
    <location>
        <begin position="24"/>
        <end position="53"/>
    </location>
</feature>
<proteinExistence type="predicted"/>
<dbReference type="InterPro" id="IPR036034">
    <property type="entry name" value="PDZ_sf"/>
</dbReference>
<accession>A0A7S1LQ47</accession>
<sequence length="139" mass="15135">MFSWICCADQGGEREPVAVQTCKAVSSDDGPVGDAPRARGAPMPEEPKEEPERPVMTLSFLMKDSCEREVVVTRRPLGVDFKKEMPLKVKHVRPGSAGAELNIEAEWVITKVNGETIQDLAFQAAYDKLKKGLAAVPGP</sequence>
<name>A0A7S1LQ47_ALECA</name>
<dbReference type="AlphaFoldDB" id="A0A7S1LQ47"/>
<protein>
    <recommendedName>
        <fullName evidence="3">PDZ domain-containing protein</fullName>
    </recommendedName>
</protein>
<evidence type="ECO:0000256" key="1">
    <source>
        <dbReference type="SAM" id="MobiDB-lite"/>
    </source>
</evidence>
<dbReference type="EMBL" id="HBGE01020348">
    <property type="protein sequence ID" value="CAD9110673.1"/>
    <property type="molecule type" value="Transcribed_RNA"/>
</dbReference>
<dbReference type="SUPFAM" id="SSF50156">
    <property type="entry name" value="PDZ domain-like"/>
    <property type="match status" value="1"/>
</dbReference>
<dbReference type="Gene3D" id="2.30.42.10">
    <property type="match status" value="1"/>
</dbReference>
<gene>
    <name evidence="2" type="ORF">ACAT0790_LOCUS12246</name>
</gene>